<keyword evidence="11" id="KW-1133">Transmembrane helix</keyword>
<evidence type="ECO:0000256" key="11">
    <source>
        <dbReference type="ARBA" id="ARBA00022989"/>
    </source>
</evidence>
<proteinExistence type="inferred from homology"/>
<evidence type="ECO:0000259" key="17">
    <source>
        <dbReference type="SMART" id="SM00458"/>
    </source>
</evidence>
<dbReference type="SUPFAM" id="SSF50370">
    <property type="entry name" value="Ricin B-like lectins"/>
    <property type="match status" value="1"/>
</dbReference>
<evidence type="ECO:0000313" key="18">
    <source>
        <dbReference type="EMBL" id="CAD5117558.1"/>
    </source>
</evidence>
<evidence type="ECO:0000256" key="14">
    <source>
        <dbReference type="ARBA" id="ARBA00023157"/>
    </source>
</evidence>
<evidence type="ECO:0000256" key="15">
    <source>
        <dbReference type="ARBA" id="ARBA00023211"/>
    </source>
</evidence>
<evidence type="ECO:0000256" key="3">
    <source>
        <dbReference type="ARBA" id="ARBA00004922"/>
    </source>
</evidence>
<evidence type="ECO:0000256" key="2">
    <source>
        <dbReference type="ARBA" id="ARBA00004323"/>
    </source>
</evidence>
<keyword evidence="15 16" id="KW-0464">Manganese</keyword>
<evidence type="ECO:0000313" key="19">
    <source>
        <dbReference type="Proteomes" id="UP000549394"/>
    </source>
</evidence>
<evidence type="ECO:0000256" key="5">
    <source>
        <dbReference type="ARBA" id="ARBA00022676"/>
    </source>
</evidence>
<dbReference type="GO" id="GO:0006493">
    <property type="term" value="P:protein O-linked glycosylation"/>
    <property type="evidence" value="ECO:0007669"/>
    <property type="project" value="UniProtKB-ARBA"/>
</dbReference>
<dbReference type="InterPro" id="IPR045885">
    <property type="entry name" value="GalNAc-T"/>
</dbReference>
<evidence type="ECO:0000256" key="7">
    <source>
        <dbReference type="ARBA" id="ARBA00022692"/>
    </source>
</evidence>
<dbReference type="InterPro" id="IPR029044">
    <property type="entry name" value="Nucleotide-diphossugar_trans"/>
</dbReference>
<comment type="cofactor">
    <cofactor evidence="1 16">
        <name>Mn(2+)</name>
        <dbReference type="ChEBI" id="CHEBI:29035"/>
    </cofactor>
</comment>
<dbReference type="OrthoDB" id="429263at2759"/>
<dbReference type="PROSITE" id="PS50231">
    <property type="entry name" value="RICIN_B_LECTIN"/>
    <property type="match status" value="1"/>
</dbReference>
<evidence type="ECO:0000256" key="16">
    <source>
        <dbReference type="RuleBase" id="RU361242"/>
    </source>
</evidence>
<comment type="caution">
    <text evidence="18">The sequence shown here is derived from an EMBL/GenBank/DDBJ whole genome shotgun (WGS) entry which is preliminary data.</text>
</comment>
<dbReference type="InterPro" id="IPR001173">
    <property type="entry name" value="Glyco_trans_2-like"/>
</dbReference>
<dbReference type="Gene3D" id="2.80.10.50">
    <property type="match status" value="1"/>
</dbReference>
<sequence>MFYSRPLSNKALLLKEGEYDDSLNDGLTNKYQFTATNVYFNEKAYIDKKRLKPGQDSYSRHKFNQAVSDSIPSNRDIPDVRNYRCQHVQYSKNLPKTSIIITFFNEARSTLLRTIVSVINRSPEELLEEIILVDDHSDDPTDGSELAKIHKVRVLRNEKRQGLIRSRVRGANAAKAPVLTFLDSHCECGNQWLEALLSRIHENRKAVVSPIIDVLNMDNFHYSAASDLLKGGFDWNLVFKWIYMTDAERAEHAKQPIAPIKTPMIAGGLFAISKDFFNELGKYDTKMDVWGGENLEISFRVWQCHGSLEIIPCSRVGHVFRKQHPYSFPGGSGNVFARNTRRAAEAWMDEYKQFYFASVPSAKYVNYGDISERVSLRKKLQCKPFKWYLENIYPELDIPNKQDVNFGALIQGSSCLDTLSHQQGETVSLYTCHMSGGNQEWVLSKENQVKHHRFCLTMEKQAEGSLLRLRDCKSKDLMQKFVPFNDKKMLKHIDSDLCIDSEYIRSLDGVGVGPCDAEKASQRWKFQLLNENHR</sequence>
<dbReference type="GO" id="GO:0004653">
    <property type="term" value="F:polypeptide N-acetylgalactosaminyltransferase activity"/>
    <property type="evidence" value="ECO:0007669"/>
    <property type="project" value="TreeGrafter"/>
</dbReference>
<evidence type="ECO:0000256" key="9">
    <source>
        <dbReference type="ARBA" id="ARBA00022734"/>
    </source>
</evidence>
<dbReference type="InterPro" id="IPR000772">
    <property type="entry name" value="Ricin_B_lectin"/>
</dbReference>
<dbReference type="CDD" id="cd02510">
    <property type="entry name" value="pp-GalNAc-T"/>
    <property type="match status" value="1"/>
</dbReference>
<dbReference type="UniPathway" id="UPA00378"/>
<keyword evidence="9 16" id="KW-0430">Lectin</keyword>
<feature type="domain" description="Ricin B lectin" evidence="17">
    <location>
        <begin position="405"/>
        <end position="527"/>
    </location>
</feature>
<keyword evidence="12 16" id="KW-0333">Golgi apparatus</keyword>
<evidence type="ECO:0000256" key="12">
    <source>
        <dbReference type="ARBA" id="ARBA00023034"/>
    </source>
</evidence>
<comment type="pathway">
    <text evidence="3 16">Protein modification; protein glycosylation.</text>
</comment>
<keyword evidence="5 16" id="KW-0328">Glycosyltransferase</keyword>
<keyword evidence="13" id="KW-0472">Membrane</keyword>
<organism evidence="18 19">
    <name type="scientific">Dimorphilus gyrociliatus</name>
    <dbReference type="NCBI Taxonomy" id="2664684"/>
    <lineage>
        <taxon>Eukaryota</taxon>
        <taxon>Metazoa</taxon>
        <taxon>Spiralia</taxon>
        <taxon>Lophotrochozoa</taxon>
        <taxon>Annelida</taxon>
        <taxon>Polychaeta</taxon>
        <taxon>Polychaeta incertae sedis</taxon>
        <taxon>Dinophilidae</taxon>
        <taxon>Dimorphilus</taxon>
    </lineage>
</organism>
<dbReference type="GO" id="GO:0046872">
    <property type="term" value="F:metal ion binding"/>
    <property type="evidence" value="ECO:0007669"/>
    <property type="project" value="UniProtKB-KW"/>
</dbReference>
<comment type="similarity">
    <text evidence="4 16">Belongs to the glycosyltransferase 2 family. GalNAc-T subfamily.</text>
</comment>
<keyword evidence="6 16" id="KW-0808">Transferase</keyword>
<keyword evidence="10" id="KW-0735">Signal-anchor</keyword>
<evidence type="ECO:0000256" key="6">
    <source>
        <dbReference type="ARBA" id="ARBA00022679"/>
    </source>
</evidence>
<evidence type="ECO:0000256" key="1">
    <source>
        <dbReference type="ARBA" id="ARBA00001936"/>
    </source>
</evidence>
<dbReference type="SUPFAM" id="SSF53448">
    <property type="entry name" value="Nucleotide-diphospho-sugar transferases"/>
    <property type="match status" value="1"/>
</dbReference>
<protein>
    <recommendedName>
        <fullName evidence="16">Polypeptide N-acetylgalactosaminyltransferase</fullName>
        <ecNumber evidence="16">2.4.1.-</ecNumber>
    </recommendedName>
    <alternativeName>
        <fullName evidence="16">Protein-UDP acetylgalactosaminyltransferase</fullName>
    </alternativeName>
</protein>
<gene>
    <name evidence="18" type="ORF">DGYR_LOCUS6076</name>
</gene>
<name>A0A7I8VMQ8_9ANNE</name>
<dbReference type="SMART" id="SM00458">
    <property type="entry name" value="RICIN"/>
    <property type="match status" value="1"/>
</dbReference>
<dbReference type="EC" id="2.4.1.-" evidence="16"/>
<comment type="subcellular location">
    <subcellularLocation>
        <location evidence="2 16">Golgi apparatus membrane</location>
        <topology evidence="2 16">Single-pass type II membrane protein</topology>
    </subcellularLocation>
</comment>
<evidence type="ECO:0000256" key="8">
    <source>
        <dbReference type="ARBA" id="ARBA00022723"/>
    </source>
</evidence>
<dbReference type="Pfam" id="PF00535">
    <property type="entry name" value="Glycos_transf_2"/>
    <property type="match status" value="1"/>
</dbReference>
<keyword evidence="14 16" id="KW-1015">Disulfide bond</keyword>
<dbReference type="GO" id="GO:0030246">
    <property type="term" value="F:carbohydrate binding"/>
    <property type="evidence" value="ECO:0007669"/>
    <property type="project" value="UniProtKB-KW"/>
</dbReference>
<dbReference type="AlphaFoldDB" id="A0A7I8VMQ8"/>
<evidence type="ECO:0000256" key="4">
    <source>
        <dbReference type="ARBA" id="ARBA00005680"/>
    </source>
</evidence>
<dbReference type="PANTHER" id="PTHR11675">
    <property type="entry name" value="N-ACETYLGALACTOSAMINYLTRANSFERASE"/>
    <property type="match status" value="1"/>
</dbReference>
<keyword evidence="19" id="KW-1185">Reference proteome</keyword>
<dbReference type="GO" id="GO:0000139">
    <property type="term" value="C:Golgi membrane"/>
    <property type="evidence" value="ECO:0007669"/>
    <property type="project" value="UniProtKB-SubCell"/>
</dbReference>
<dbReference type="Gene3D" id="3.90.550.10">
    <property type="entry name" value="Spore Coat Polysaccharide Biosynthesis Protein SpsA, Chain A"/>
    <property type="match status" value="1"/>
</dbReference>
<dbReference type="Proteomes" id="UP000549394">
    <property type="component" value="Unassembled WGS sequence"/>
</dbReference>
<dbReference type="InterPro" id="IPR035992">
    <property type="entry name" value="Ricin_B-like_lectins"/>
</dbReference>
<reference evidence="18 19" key="1">
    <citation type="submission" date="2020-08" db="EMBL/GenBank/DDBJ databases">
        <authorList>
            <person name="Hejnol A."/>
        </authorList>
    </citation>
    <scope>NUCLEOTIDE SEQUENCE [LARGE SCALE GENOMIC DNA]</scope>
</reference>
<dbReference type="CDD" id="cd23434">
    <property type="entry name" value="beta-trefoil_Ricin_GALNT2"/>
    <property type="match status" value="1"/>
</dbReference>
<keyword evidence="8" id="KW-0479">Metal-binding</keyword>
<keyword evidence="7" id="KW-0812">Transmembrane</keyword>
<dbReference type="EMBL" id="CAJFCJ010000007">
    <property type="protein sequence ID" value="CAD5117558.1"/>
    <property type="molecule type" value="Genomic_DNA"/>
</dbReference>
<dbReference type="Pfam" id="PF00652">
    <property type="entry name" value="Ricin_B_lectin"/>
    <property type="match status" value="1"/>
</dbReference>
<accession>A0A7I8VMQ8</accession>
<evidence type="ECO:0000256" key="13">
    <source>
        <dbReference type="ARBA" id="ARBA00023136"/>
    </source>
</evidence>
<dbReference type="PANTHER" id="PTHR11675:SF119">
    <property type="entry name" value="POLYPEPTIDE N-ACETYLGALACTOSAMINYLTRANSFERASE 2"/>
    <property type="match status" value="1"/>
</dbReference>
<evidence type="ECO:0000256" key="10">
    <source>
        <dbReference type="ARBA" id="ARBA00022968"/>
    </source>
</evidence>
<dbReference type="FunFam" id="3.90.550.10:FF:000021">
    <property type="entry name" value="Polypeptide N-acetylgalactosaminyltransferase"/>
    <property type="match status" value="1"/>
</dbReference>